<dbReference type="InParanoid" id="A0A194XRW9"/>
<dbReference type="AlphaFoldDB" id="A0A194XRW9"/>
<evidence type="ECO:0000256" key="3">
    <source>
        <dbReference type="ARBA" id="ARBA00022989"/>
    </source>
</evidence>
<keyword evidence="3 7" id="KW-1133">Transmembrane helix</keyword>
<evidence type="ECO:0000256" key="2">
    <source>
        <dbReference type="ARBA" id="ARBA00022692"/>
    </source>
</evidence>
<name>A0A194XRW9_MOLSC</name>
<evidence type="ECO:0000313" key="8">
    <source>
        <dbReference type="EMBL" id="KUJ22938.1"/>
    </source>
</evidence>
<dbReference type="PANTHER" id="PTHR12265">
    <property type="entry name" value="TRANSMEMBRANE PROTEIN 53"/>
    <property type="match status" value="1"/>
</dbReference>
<evidence type="ECO:0000256" key="7">
    <source>
        <dbReference type="SAM" id="Phobius"/>
    </source>
</evidence>
<keyword evidence="4 7" id="KW-0472">Membrane</keyword>
<dbReference type="GeneID" id="28823665"/>
<reference evidence="8 9" key="1">
    <citation type="submission" date="2015-10" db="EMBL/GenBank/DDBJ databases">
        <title>Full genome of DAOMC 229536 Phialocephala scopiformis, a fungal endophyte of spruce producing the potent anti-insectan compound rugulosin.</title>
        <authorList>
            <consortium name="DOE Joint Genome Institute"/>
            <person name="Walker A.K."/>
            <person name="Frasz S.L."/>
            <person name="Seifert K.A."/>
            <person name="Miller J.D."/>
            <person name="Mondo S.J."/>
            <person name="Labutti K."/>
            <person name="Lipzen A."/>
            <person name="Dockter R."/>
            <person name="Kennedy M."/>
            <person name="Grigoriev I.V."/>
            <person name="Spatafora J.W."/>
        </authorList>
    </citation>
    <scope>NUCLEOTIDE SEQUENCE [LARGE SCALE GENOMIC DNA]</scope>
    <source>
        <strain evidence="8 9">CBS 120377</strain>
    </source>
</reference>
<keyword evidence="5" id="KW-0539">Nucleus</keyword>
<sequence>MPWNTEKSMLSPNSLGADLSCSDLEYMIQQYIYQAGHAILTSLPSFHRVPIPRMPSRTTIDTPNGKIPIVKPLSAFTRLSPSVGFYEPPKSLVRSGLTDDSSPTIILLCSWMNAKPKNVDYYTRNYMSLYPTARIIHVTINTTQFIFQSEAQRRKDMMIAVSTLLARDEKSERIFVHCISNGGGKRGYNIAGAYRSVTGKALPAQAMIFDSGPGLPRFKRDVYSLMVPTQKMNWLPWLFYATVSVATCSMMFVSVYWTPLWFWYDLVWGPTYGCSDTTLVDEISMRGYIYSKEDLAIDWRDVEAHAAAAEEKGYKVSKKLIHGAHHAQLFKGKDGEEDYWGFVKEIWAKGTRATE</sequence>
<dbReference type="Proteomes" id="UP000070700">
    <property type="component" value="Unassembled WGS sequence"/>
</dbReference>
<dbReference type="RefSeq" id="XP_018077293.1">
    <property type="nucleotide sequence ID" value="XM_018213939.1"/>
</dbReference>
<evidence type="ECO:0000313" key="9">
    <source>
        <dbReference type="Proteomes" id="UP000070700"/>
    </source>
</evidence>
<dbReference type="Pfam" id="PF05705">
    <property type="entry name" value="DUF829"/>
    <property type="match status" value="1"/>
</dbReference>
<dbReference type="EMBL" id="KQ947405">
    <property type="protein sequence ID" value="KUJ22938.1"/>
    <property type="molecule type" value="Genomic_DNA"/>
</dbReference>
<dbReference type="InterPro" id="IPR008547">
    <property type="entry name" value="DUF829_TMEM53"/>
</dbReference>
<comment type="subcellular location">
    <subcellularLocation>
        <location evidence="6">Endomembrane system</location>
        <topology evidence="6">Single-pass membrane protein</topology>
    </subcellularLocation>
    <subcellularLocation>
        <location evidence="1">Nucleus membrane</location>
    </subcellularLocation>
</comment>
<keyword evidence="2 7" id="KW-0812">Transmembrane</keyword>
<dbReference type="GO" id="GO:0031965">
    <property type="term" value="C:nuclear membrane"/>
    <property type="evidence" value="ECO:0007669"/>
    <property type="project" value="UniProtKB-SubCell"/>
</dbReference>
<protein>
    <submittedName>
        <fullName evidence="8">Uncharacterized protein</fullName>
    </submittedName>
</protein>
<dbReference type="KEGG" id="psco:LY89DRAFT_679768"/>
<gene>
    <name evidence="8" type="ORF">LY89DRAFT_679768</name>
</gene>
<evidence type="ECO:0000256" key="5">
    <source>
        <dbReference type="ARBA" id="ARBA00023242"/>
    </source>
</evidence>
<accession>A0A194XRW9</accession>
<proteinExistence type="predicted"/>
<dbReference type="OrthoDB" id="77878at2759"/>
<dbReference type="PANTHER" id="PTHR12265:SF30">
    <property type="entry name" value="TRANSMEMBRANE PROTEIN 53"/>
    <property type="match status" value="1"/>
</dbReference>
<feature type="transmembrane region" description="Helical" evidence="7">
    <location>
        <begin position="234"/>
        <end position="257"/>
    </location>
</feature>
<evidence type="ECO:0000256" key="1">
    <source>
        <dbReference type="ARBA" id="ARBA00004126"/>
    </source>
</evidence>
<evidence type="ECO:0000256" key="6">
    <source>
        <dbReference type="ARBA" id="ARBA00037847"/>
    </source>
</evidence>
<organism evidence="8 9">
    <name type="scientific">Mollisia scopiformis</name>
    <name type="common">Conifer needle endophyte fungus</name>
    <name type="synonym">Phialocephala scopiformis</name>
    <dbReference type="NCBI Taxonomy" id="149040"/>
    <lineage>
        <taxon>Eukaryota</taxon>
        <taxon>Fungi</taxon>
        <taxon>Dikarya</taxon>
        <taxon>Ascomycota</taxon>
        <taxon>Pezizomycotina</taxon>
        <taxon>Leotiomycetes</taxon>
        <taxon>Helotiales</taxon>
        <taxon>Mollisiaceae</taxon>
        <taxon>Mollisia</taxon>
    </lineage>
</organism>
<keyword evidence="9" id="KW-1185">Reference proteome</keyword>
<evidence type="ECO:0000256" key="4">
    <source>
        <dbReference type="ARBA" id="ARBA00023136"/>
    </source>
</evidence>